<keyword evidence="3" id="KW-1185">Reference proteome</keyword>
<reference evidence="2 3" key="1">
    <citation type="journal article" date="2019" name="Sci. Rep.">
        <title>Orb-weaving spider Araneus ventricosus genome elucidates the spidroin gene catalogue.</title>
        <authorList>
            <person name="Kono N."/>
            <person name="Nakamura H."/>
            <person name="Ohtoshi R."/>
            <person name="Moran D.A.P."/>
            <person name="Shinohara A."/>
            <person name="Yoshida Y."/>
            <person name="Fujiwara M."/>
            <person name="Mori M."/>
            <person name="Tomita M."/>
            <person name="Arakawa K."/>
        </authorList>
    </citation>
    <scope>NUCLEOTIDE SEQUENCE [LARGE SCALE GENOMIC DNA]</scope>
</reference>
<sequence>MVVTKPSPATQKKVKERMKSGSTITPPSDKIFTGCWLLVKYYGKKSLKTFVGRILSEENGLFTVKYLLKSPLGENYTLPENEDVNEIESEQTIQIIYEPMFDIKRYYTFNILIFEFKC</sequence>
<accession>A0A4Y2FL00</accession>
<comment type="caution">
    <text evidence="2">The sequence shown here is derived from an EMBL/GenBank/DDBJ whole genome shotgun (WGS) entry which is preliminary data.</text>
</comment>
<dbReference type="EMBL" id="BGPR01000974">
    <property type="protein sequence ID" value="GBM41823.1"/>
    <property type="molecule type" value="Genomic_DNA"/>
</dbReference>
<name>A0A4Y2FL00_ARAVE</name>
<feature type="region of interest" description="Disordered" evidence="1">
    <location>
        <begin position="1"/>
        <end position="23"/>
    </location>
</feature>
<evidence type="ECO:0000256" key="1">
    <source>
        <dbReference type="SAM" id="MobiDB-lite"/>
    </source>
</evidence>
<dbReference type="Proteomes" id="UP000499080">
    <property type="component" value="Unassembled WGS sequence"/>
</dbReference>
<protein>
    <submittedName>
        <fullName evidence="2">Uncharacterized protein</fullName>
    </submittedName>
</protein>
<evidence type="ECO:0000313" key="2">
    <source>
        <dbReference type="EMBL" id="GBM41823.1"/>
    </source>
</evidence>
<proteinExistence type="predicted"/>
<gene>
    <name evidence="2" type="ORF">AVEN_122446_1</name>
</gene>
<evidence type="ECO:0000313" key="3">
    <source>
        <dbReference type="Proteomes" id="UP000499080"/>
    </source>
</evidence>
<organism evidence="2 3">
    <name type="scientific">Araneus ventricosus</name>
    <name type="common">Orbweaver spider</name>
    <name type="synonym">Epeira ventricosa</name>
    <dbReference type="NCBI Taxonomy" id="182803"/>
    <lineage>
        <taxon>Eukaryota</taxon>
        <taxon>Metazoa</taxon>
        <taxon>Ecdysozoa</taxon>
        <taxon>Arthropoda</taxon>
        <taxon>Chelicerata</taxon>
        <taxon>Arachnida</taxon>
        <taxon>Araneae</taxon>
        <taxon>Araneomorphae</taxon>
        <taxon>Entelegynae</taxon>
        <taxon>Araneoidea</taxon>
        <taxon>Araneidae</taxon>
        <taxon>Araneus</taxon>
    </lineage>
</organism>
<dbReference type="AlphaFoldDB" id="A0A4Y2FL00"/>
<dbReference type="OrthoDB" id="10072016at2759"/>